<dbReference type="SUPFAM" id="SSF54427">
    <property type="entry name" value="NTF2-like"/>
    <property type="match status" value="1"/>
</dbReference>
<protein>
    <submittedName>
        <fullName evidence="2">Uncharacterized protein mdpJ</fullName>
    </submittedName>
</protein>
<accession>B0BLM3</accession>
<dbReference type="Pfam" id="PF14534">
    <property type="entry name" value="DUF4440"/>
    <property type="match status" value="1"/>
</dbReference>
<dbReference type="InterPro" id="IPR027843">
    <property type="entry name" value="DUF4440"/>
</dbReference>
<sequence>MTKSDAAAPSASDPAAVAALTQRVVAAWAHQDAEGFAGVFTDDGTMILPGVYRKGRDEIRAYMADAFAGQYKGTQVTGKPLDMKFLAADTALLLTQGGVLAAGESEVSDEQAIRASWLAVKRDGEWRLTAYQNSPSVQTLPTPGASAK</sequence>
<evidence type="ECO:0000259" key="1">
    <source>
        <dbReference type="Pfam" id="PF14534"/>
    </source>
</evidence>
<dbReference type="Gene3D" id="3.10.450.50">
    <property type="match status" value="1"/>
</dbReference>
<name>B0BLM3_9ACTN</name>
<dbReference type="AlphaFoldDB" id="B0BLM3"/>
<reference evidence="2" key="2">
    <citation type="journal article" date="2007" name="J. Am. Chem. Soc.">
        <title>Characterization of the maduropeptin biosynthetic gene cluster from Actinomadura madurae ATCC 39144 supporting a unifying paradigm for enediyne biosynthesis.</title>
        <authorList>
            <person name="Van Lanen S.G."/>
            <person name="Oh T.J."/>
            <person name="Liu W."/>
            <person name="Wendt-Pienkowski E."/>
            <person name="Shen B."/>
        </authorList>
    </citation>
    <scope>NUCLEOTIDE SEQUENCE</scope>
    <source>
        <strain evidence="2">ATCC 39144</strain>
    </source>
</reference>
<evidence type="ECO:0000313" key="2">
    <source>
        <dbReference type="EMBL" id="ABY66022.1"/>
    </source>
</evidence>
<organism evidence="2">
    <name type="scientific">Actinomadura madurae</name>
    <dbReference type="NCBI Taxonomy" id="1993"/>
    <lineage>
        <taxon>Bacteria</taxon>
        <taxon>Bacillati</taxon>
        <taxon>Actinomycetota</taxon>
        <taxon>Actinomycetes</taxon>
        <taxon>Streptosporangiales</taxon>
        <taxon>Thermomonosporaceae</taxon>
        <taxon>Actinomadura</taxon>
    </lineage>
</organism>
<proteinExistence type="predicted"/>
<feature type="domain" description="DUF4440" evidence="1">
    <location>
        <begin position="17"/>
        <end position="128"/>
    </location>
</feature>
<dbReference type="InterPro" id="IPR032710">
    <property type="entry name" value="NTF2-like_dom_sf"/>
</dbReference>
<dbReference type="NCBIfam" id="TIGR02246">
    <property type="entry name" value="SgcJ/EcaC family oxidoreductase"/>
    <property type="match status" value="1"/>
</dbReference>
<reference evidence="2" key="1">
    <citation type="journal article" date="2003" name="Proc. Natl. Acad. Sci. U.S.A.">
        <title>Rapid PCR amplification of minimal enediyne polyketide synthase cassettes leads to a predictive familial classification model.</title>
        <authorList>
            <person name="Liu W."/>
            <person name="Ahlert J."/>
            <person name="Gao Q."/>
            <person name="Wendt-Pienkowski E."/>
            <person name="Shen B."/>
            <person name="Thorson J.S."/>
        </authorList>
    </citation>
    <scope>NUCLEOTIDE SEQUENCE</scope>
    <source>
        <strain evidence="2">ATCC 39144</strain>
    </source>
</reference>
<gene>
    <name evidence="2" type="primary">mdpJ</name>
</gene>
<reference evidence="2" key="3">
    <citation type="submission" date="2007-05" db="EMBL/GenBank/DDBJ databases">
        <title>Characterization of the Gene Cluster for Maduropeptin from Actinomadura madurae ATCC 39144 Establishes a Unifying Paradigm for Enediyne Biosynthesis.</title>
        <authorList>
            <person name="Van Lanen S.G."/>
            <person name="Oh T.-J."/>
            <person name="Liu W."/>
            <person name="Wendt-Pienkowski E."/>
            <person name="Shen B."/>
        </authorList>
    </citation>
    <scope>NUCLEOTIDE SEQUENCE</scope>
    <source>
        <strain evidence="2">ATCC 39144</strain>
    </source>
</reference>
<dbReference type="EMBL" id="AY271660">
    <property type="protein sequence ID" value="ABY66022.1"/>
    <property type="molecule type" value="Genomic_DNA"/>
</dbReference>
<dbReference type="InterPro" id="IPR011944">
    <property type="entry name" value="Steroid_delta5-4_isomerase"/>
</dbReference>